<dbReference type="EMBL" id="JAGGLG010000026">
    <property type="protein sequence ID" value="MBP2019332.1"/>
    <property type="molecule type" value="Genomic_DNA"/>
</dbReference>
<gene>
    <name evidence="1" type="ORF">J2Z79_002759</name>
</gene>
<dbReference type="Proteomes" id="UP001519289">
    <property type="component" value="Unassembled WGS sequence"/>
</dbReference>
<proteinExistence type="predicted"/>
<evidence type="ECO:0000313" key="2">
    <source>
        <dbReference type="Proteomes" id="UP001519289"/>
    </source>
</evidence>
<name>A0ABS4JUX2_9FIRM</name>
<dbReference type="RefSeq" id="WP_209467446.1">
    <property type="nucleotide sequence ID" value="NZ_JAGGLG010000026.1"/>
</dbReference>
<accession>A0ABS4JUX2</accession>
<keyword evidence="2" id="KW-1185">Reference proteome</keyword>
<protein>
    <submittedName>
        <fullName evidence="1">Uncharacterized protein</fullName>
    </submittedName>
</protein>
<evidence type="ECO:0000313" key="1">
    <source>
        <dbReference type="EMBL" id="MBP2019332.1"/>
    </source>
</evidence>
<sequence>MEPFAEHLYERLAEGLLLAERPRLQDAYVLSLYVDFDDGPHRMKLWLYYNTPDHLQQAISQGEEPGEARWYFALWEPEFVTAVGLSRQECDRLADPESHRLLARWLRRQGLYRSPEEIAALLEDAERYDAWETAARRALLNLVTGVARRLQESGVILARFGRPVPLLVHQWDYDDWCLEATRLVNPPGLIAEFEQWWWHEWCCE</sequence>
<reference evidence="1 2" key="1">
    <citation type="submission" date="2021-03" db="EMBL/GenBank/DDBJ databases">
        <title>Genomic Encyclopedia of Type Strains, Phase IV (KMG-IV): sequencing the most valuable type-strain genomes for metagenomic binning, comparative biology and taxonomic classification.</title>
        <authorList>
            <person name="Goeker M."/>
        </authorList>
    </citation>
    <scope>NUCLEOTIDE SEQUENCE [LARGE SCALE GENOMIC DNA]</scope>
    <source>
        <strain evidence="1 2">DSM 27138</strain>
    </source>
</reference>
<comment type="caution">
    <text evidence="1">The sequence shown here is derived from an EMBL/GenBank/DDBJ whole genome shotgun (WGS) entry which is preliminary data.</text>
</comment>
<organism evidence="1 2">
    <name type="scientific">Symbiobacterium terraclitae</name>
    <dbReference type="NCBI Taxonomy" id="557451"/>
    <lineage>
        <taxon>Bacteria</taxon>
        <taxon>Bacillati</taxon>
        <taxon>Bacillota</taxon>
        <taxon>Clostridia</taxon>
        <taxon>Eubacteriales</taxon>
        <taxon>Symbiobacteriaceae</taxon>
        <taxon>Symbiobacterium</taxon>
    </lineage>
</organism>